<keyword evidence="8" id="KW-1185">Reference proteome</keyword>
<feature type="domain" description="Aminotransferase class I/classII large" evidence="6">
    <location>
        <begin position="28"/>
        <end position="351"/>
    </location>
</feature>
<protein>
    <submittedName>
        <fullName evidence="7">8-amino-7-oxononanoate synthase</fullName>
        <ecNumber evidence="7">2.3.1.47</ecNumber>
    </submittedName>
</protein>
<keyword evidence="7" id="KW-0012">Acyltransferase</keyword>
<dbReference type="EC" id="2.3.1.47" evidence="7"/>
<dbReference type="GO" id="GO:0008710">
    <property type="term" value="F:8-amino-7-oxononanoate synthase activity"/>
    <property type="evidence" value="ECO:0007669"/>
    <property type="project" value="UniProtKB-EC"/>
</dbReference>
<sequence>MLDKQLAAALASREARGTRRRLISPPQGIDFSSNDYLGVAHSKEAQHRVSERLGHGLAIGSTGSRLLDGDSFLHKRVEQRIARHFGAECALLFNSGFDANVSMLATLPQPGDLVVYDALVHASMHDGMRGSRARCVPFAHNSTESLDKVLADELAGARGDAVRAGRANVFLAIEGVYSMDGDVAPVRELHSVLAKHVPTAGSRAMLVDEAHSVGVYGKGGTGLCAALGACDLAYVRLVTFGKAFGCAGAAVLCTPLVRDYLLNYARPLVYSTALAPLSVAAIDAVLDMAESGELDRRAAQVHRRTVRLRASLGDRWGTLPQTPHELPPAPIIPLLTPHAVDLAAHLQQSGCIARAALSAH</sequence>
<evidence type="ECO:0000256" key="3">
    <source>
        <dbReference type="ARBA" id="ARBA00022679"/>
    </source>
</evidence>
<reference evidence="7" key="1">
    <citation type="submission" date="2023-03" db="EMBL/GenBank/DDBJ databases">
        <title>Mating type loci evolution in Malassezia.</title>
        <authorList>
            <person name="Coelho M.A."/>
        </authorList>
    </citation>
    <scope>NUCLEOTIDE SEQUENCE</scope>
    <source>
        <strain evidence="7">CBS 11721</strain>
    </source>
</reference>
<gene>
    <name evidence="7" type="ORF">MCUN1_001507</name>
</gene>
<evidence type="ECO:0000256" key="4">
    <source>
        <dbReference type="ARBA" id="ARBA00022898"/>
    </source>
</evidence>
<dbReference type="Pfam" id="PF00155">
    <property type="entry name" value="Aminotran_1_2"/>
    <property type="match status" value="1"/>
</dbReference>
<keyword evidence="3 7" id="KW-0808">Transferase</keyword>
<evidence type="ECO:0000256" key="1">
    <source>
        <dbReference type="ARBA" id="ARBA00001933"/>
    </source>
</evidence>
<dbReference type="Gene3D" id="3.40.640.10">
    <property type="entry name" value="Type I PLP-dependent aspartate aminotransferase-like (Major domain)"/>
    <property type="match status" value="1"/>
</dbReference>
<accession>A0AAF0JAU6</accession>
<dbReference type="GO" id="GO:0030170">
    <property type="term" value="F:pyridoxal phosphate binding"/>
    <property type="evidence" value="ECO:0007669"/>
    <property type="project" value="InterPro"/>
</dbReference>
<dbReference type="SUPFAM" id="SSF53383">
    <property type="entry name" value="PLP-dependent transferases"/>
    <property type="match status" value="1"/>
</dbReference>
<dbReference type="EMBL" id="CP119878">
    <property type="protein sequence ID" value="WFD34666.1"/>
    <property type="molecule type" value="Genomic_DNA"/>
</dbReference>
<dbReference type="InterPro" id="IPR015421">
    <property type="entry name" value="PyrdxlP-dep_Trfase_major"/>
</dbReference>
<comment type="cofactor">
    <cofactor evidence="1 5">
        <name>pyridoxal 5'-phosphate</name>
        <dbReference type="ChEBI" id="CHEBI:597326"/>
    </cofactor>
</comment>
<dbReference type="InterPro" id="IPR050087">
    <property type="entry name" value="AON_synthase_class-II"/>
</dbReference>
<proteinExistence type="inferred from homology"/>
<name>A0AAF0JAU6_9BASI</name>
<organism evidence="7 8">
    <name type="scientific">Malassezia cuniculi</name>
    <dbReference type="NCBI Taxonomy" id="948313"/>
    <lineage>
        <taxon>Eukaryota</taxon>
        <taxon>Fungi</taxon>
        <taxon>Dikarya</taxon>
        <taxon>Basidiomycota</taxon>
        <taxon>Ustilaginomycotina</taxon>
        <taxon>Malasseziomycetes</taxon>
        <taxon>Malasseziales</taxon>
        <taxon>Malasseziaceae</taxon>
        <taxon>Malassezia</taxon>
    </lineage>
</organism>
<evidence type="ECO:0000256" key="5">
    <source>
        <dbReference type="RuleBase" id="RU003693"/>
    </source>
</evidence>
<dbReference type="Gene3D" id="3.90.1150.10">
    <property type="entry name" value="Aspartate Aminotransferase, domain 1"/>
    <property type="match status" value="1"/>
</dbReference>
<dbReference type="PANTHER" id="PTHR13693:SF77">
    <property type="entry name" value="8-AMINO-7-OXONONANOATE SYNTHASE"/>
    <property type="match status" value="1"/>
</dbReference>
<dbReference type="PROSITE" id="PS00599">
    <property type="entry name" value="AA_TRANSFER_CLASS_2"/>
    <property type="match status" value="1"/>
</dbReference>
<dbReference type="PANTHER" id="PTHR13693">
    <property type="entry name" value="CLASS II AMINOTRANSFERASE/8-AMINO-7-OXONONANOATE SYNTHASE"/>
    <property type="match status" value="1"/>
</dbReference>
<dbReference type="GO" id="GO:0009102">
    <property type="term" value="P:biotin biosynthetic process"/>
    <property type="evidence" value="ECO:0007669"/>
    <property type="project" value="TreeGrafter"/>
</dbReference>
<dbReference type="InterPro" id="IPR015424">
    <property type="entry name" value="PyrdxlP-dep_Trfase"/>
</dbReference>
<evidence type="ECO:0000313" key="7">
    <source>
        <dbReference type="EMBL" id="WFD34666.1"/>
    </source>
</evidence>
<dbReference type="InterPro" id="IPR004839">
    <property type="entry name" value="Aminotransferase_I/II_large"/>
</dbReference>
<evidence type="ECO:0000313" key="8">
    <source>
        <dbReference type="Proteomes" id="UP001219933"/>
    </source>
</evidence>
<evidence type="ECO:0000259" key="6">
    <source>
        <dbReference type="Pfam" id="PF00155"/>
    </source>
</evidence>
<keyword evidence="4 5" id="KW-0663">Pyridoxal phosphate</keyword>
<comment type="similarity">
    <text evidence="2">Belongs to the class-II pyridoxal-phosphate-dependent aminotransferase family. BioF subfamily.</text>
</comment>
<dbReference type="InterPro" id="IPR001917">
    <property type="entry name" value="Aminotrans_II_pyridoxalP_BS"/>
</dbReference>
<dbReference type="AlphaFoldDB" id="A0AAF0JAU6"/>
<evidence type="ECO:0000256" key="2">
    <source>
        <dbReference type="ARBA" id="ARBA00010008"/>
    </source>
</evidence>
<dbReference type="InterPro" id="IPR015422">
    <property type="entry name" value="PyrdxlP-dep_Trfase_small"/>
</dbReference>
<dbReference type="Proteomes" id="UP001219933">
    <property type="component" value="Chromosome 2"/>
</dbReference>